<protein>
    <submittedName>
        <fullName evidence="2">RNA binding protein</fullName>
    </submittedName>
</protein>
<evidence type="ECO:0000259" key="1">
    <source>
        <dbReference type="Pfam" id="PF14237"/>
    </source>
</evidence>
<name>A0A0H5BHL9_9EUKA</name>
<accession>A0A0H5BHL9</accession>
<dbReference type="InterPro" id="IPR035445">
    <property type="entry name" value="GYF-like_dom_sf"/>
</dbReference>
<organism evidence="2">
    <name type="scientific">Amorphochlora amoebiformis</name>
    <dbReference type="NCBI Taxonomy" id="1561963"/>
    <lineage>
        <taxon>Eukaryota</taxon>
        <taxon>Sar</taxon>
        <taxon>Rhizaria</taxon>
        <taxon>Cercozoa</taxon>
        <taxon>Chlorarachniophyceae</taxon>
        <taxon>Amorphochlora</taxon>
    </lineage>
</organism>
<dbReference type="InterPro" id="IPR037471">
    <property type="entry name" value="TIC56"/>
</dbReference>
<proteinExistence type="predicted"/>
<dbReference type="Pfam" id="PF14237">
    <property type="entry name" value="GYF_2"/>
    <property type="match status" value="1"/>
</dbReference>
<dbReference type="GO" id="GO:0009706">
    <property type="term" value="C:chloroplast inner membrane"/>
    <property type="evidence" value="ECO:0007669"/>
    <property type="project" value="TreeGrafter"/>
</dbReference>
<dbReference type="GO" id="GO:0045037">
    <property type="term" value="P:protein import into chloroplast stroma"/>
    <property type="evidence" value="ECO:0007669"/>
    <property type="project" value="TreeGrafter"/>
</dbReference>
<dbReference type="PANTHER" id="PTHR37755:SF1">
    <property type="entry name" value="PROTEIN TIC 56, CHLOROPLASTIC"/>
    <property type="match status" value="1"/>
</dbReference>
<reference evidence="2" key="1">
    <citation type="journal article" date="2015" name="Genome Biol. Evol.">
        <title>Nucleomorph Genome Sequences of Two Chlorarachniophytes, Amorphochlora amoebiformis and Lotharella vacuolata.</title>
        <authorList>
            <person name="Suzuki S."/>
            <person name="Shirato S."/>
            <person name="Hirakawa Y."/>
            <person name="Ishida K."/>
        </authorList>
    </citation>
    <scope>NUCLEOTIDE SEQUENCE</scope>
    <source>
        <strain evidence="2">CCMP2058</strain>
    </source>
</reference>
<evidence type="ECO:0000313" key="2">
    <source>
        <dbReference type="EMBL" id="BAS01721.1"/>
    </source>
</evidence>
<keyword evidence="2" id="KW-0542">Nucleomorph</keyword>
<dbReference type="SUPFAM" id="SSF55277">
    <property type="entry name" value="GYF domain"/>
    <property type="match status" value="1"/>
</dbReference>
<gene>
    <name evidence="2" type="primary">rnabp1</name>
</gene>
<geneLocation type="nucleomorph" evidence="2"/>
<dbReference type="EMBL" id="AB996602">
    <property type="protein sequence ID" value="BAS01721.1"/>
    <property type="molecule type" value="Genomic_DNA"/>
</dbReference>
<feature type="domain" description="GYF" evidence="1">
    <location>
        <begin position="28"/>
        <end position="78"/>
    </location>
</feature>
<dbReference type="PANTHER" id="PTHR37755">
    <property type="entry name" value="PROTEIN TIC 56, CHLOROPLASTIC"/>
    <property type="match status" value="1"/>
</dbReference>
<sequence>MEKNNLKVTLNQKSQMDYVRKIVKDNIWYYRDRMNVARGPCDLYILRTCYSSGIIDENTIIWGNGLDTWICLKNIKGLLNMIKVPEVQLFHALKREVTIKPLLNEIRENNIYKRKYWVNGL</sequence>
<dbReference type="AlphaFoldDB" id="A0A0H5BHL9"/>
<dbReference type="InterPro" id="IPR025640">
    <property type="entry name" value="GYF_2"/>
</dbReference>